<gene>
    <name evidence="1" type="ORF">EII40_12795</name>
</gene>
<dbReference type="RefSeq" id="WP_124752591.1">
    <property type="nucleotide sequence ID" value="NZ_RQYS01000077.1"/>
</dbReference>
<dbReference type="OrthoDB" id="1091929at2"/>
<sequence>MQFDNIDNSHKYLEDVLGIIRQGISQKQSILNKNKREGLKSQQLVETFNVIGTTNVVSKTWIGAQKEHERENDTNKEDIYFHLNDDNYTRIFYVEAKRLPKYKSIDSEEYVTGTNTSGNPSGGIQRYKLGVHGDYNLRHNGIIAYVENKSIEDWISVINGKITNEYPNDSLLIQADFANEYISTHAYLNEKGTFCMYHFWINLTKN</sequence>
<comment type="caution">
    <text evidence="1">The sequence shown here is derived from an EMBL/GenBank/DDBJ whole genome shotgun (WGS) entry which is preliminary data.</text>
</comment>
<evidence type="ECO:0000313" key="1">
    <source>
        <dbReference type="EMBL" id="RRD57556.1"/>
    </source>
</evidence>
<accession>A0A3P1XH61</accession>
<name>A0A3P1XH61_TANFO</name>
<organism evidence="1 2">
    <name type="scientific">Tannerella forsythia</name>
    <name type="common">Bacteroides forsythus</name>
    <dbReference type="NCBI Taxonomy" id="28112"/>
    <lineage>
        <taxon>Bacteria</taxon>
        <taxon>Pseudomonadati</taxon>
        <taxon>Bacteroidota</taxon>
        <taxon>Bacteroidia</taxon>
        <taxon>Bacteroidales</taxon>
        <taxon>Tannerellaceae</taxon>
        <taxon>Tannerella</taxon>
    </lineage>
</organism>
<dbReference type="AlphaFoldDB" id="A0A3P1XH61"/>
<reference evidence="1 2" key="1">
    <citation type="submission" date="2018-11" db="EMBL/GenBank/DDBJ databases">
        <title>Genomes From Bacteria Associated with the Canine Oral Cavity: a Test Case for Automated Genome-Based Taxonomic Assignment.</title>
        <authorList>
            <person name="Coil D.A."/>
            <person name="Jospin G."/>
            <person name="Darling A.E."/>
            <person name="Wallis C."/>
            <person name="Davis I.J."/>
            <person name="Harris S."/>
            <person name="Eisen J.A."/>
            <person name="Holcombe L.J."/>
            <person name="O'Flynn C."/>
        </authorList>
    </citation>
    <scope>NUCLEOTIDE SEQUENCE [LARGE SCALE GENOMIC DNA]</scope>
    <source>
        <strain evidence="1 2">OH2617_COT-023</strain>
    </source>
</reference>
<protein>
    <submittedName>
        <fullName evidence="1">Uncharacterized protein</fullName>
    </submittedName>
</protein>
<proteinExistence type="predicted"/>
<dbReference type="EMBL" id="RQYS01000077">
    <property type="protein sequence ID" value="RRD57556.1"/>
    <property type="molecule type" value="Genomic_DNA"/>
</dbReference>
<dbReference type="Proteomes" id="UP000278609">
    <property type="component" value="Unassembled WGS sequence"/>
</dbReference>
<evidence type="ECO:0000313" key="2">
    <source>
        <dbReference type="Proteomes" id="UP000278609"/>
    </source>
</evidence>